<reference evidence="1" key="1">
    <citation type="journal article" date="2011" name="PLoS Biol.">
        <title>Gene gain and loss during evolution of obligate parasitism in the white rust pathogen of Arabidopsis thaliana.</title>
        <authorList>
            <person name="Kemen E."/>
            <person name="Gardiner A."/>
            <person name="Schultz-Larsen T."/>
            <person name="Kemen A.C."/>
            <person name="Balmuth A.L."/>
            <person name="Robert-Seilaniantz A."/>
            <person name="Bailey K."/>
            <person name="Holub E."/>
            <person name="Studholme D.J."/>
            <person name="Maclean D."/>
            <person name="Jones J.D."/>
        </authorList>
    </citation>
    <scope>NUCLEOTIDE SEQUENCE</scope>
</reference>
<dbReference type="EMBL" id="FR824321">
    <property type="protein sequence ID" value="CCA25123.1"/>
    <property type="molecule type" value="Genomic_DNA"/>
</dbReference>
<evidence type="ECO:0000313" key="1">
    <source>
        <dbReference type="EMBL" id="CCA25123.1"/>
    </source>
</evidence>
<sequence length="123" mass="13885">MGCQGKAISVTSGVAGPRPCVEFLGSVETILQAVPVLVKAYQREHREKVEISKSTLALKLHLWATVFKWEVLQEQPDRRRTLQREPDVFARPAPTVCLPASSFEIHPIRTRNVALQIVRPQYI</sequence>
<reference evidence="1" key="2">
    <citation type="submission" date="2011-02" db="EMBL/GenBank/DDBJ databases">
        <authorList>
            <person name="MacLean D."/>
        </authorList>
    </citation>
    <scope>NUCLEOTIDE SEQUENCE</scope>
</reference>
<name>F0WUP2_9STRA</name>
<accession>F0WUP2</accession>
<protein>
    <submittedName>
        <fullName evidence="1">AlNc14C276G10049 protein</fullName>
    </submittedName>
</protein>
<organism evidence="1">
    <name type="scientific">Albugo laibachii Nc14</name>
    <dbReference type="NCBI Taxonomy" id="890382"/>
    <lineage>
        <taxon>Eukaryota</taxon>
        <taxon>Sar</taxon>
        <taxon>Stramenopiles</taxon>
        <taxon>Oomycota</taxon>
        <taxon>Peronosporomycetes</taxon>
        <taxon>Albuginales</taxon>
        <taxon>Albuginaceae</taxon>
        <taxon>Albugo</taxon>
    </lineage>
</organism>
<gene>
    <name evidence="1" type="primary">AlNc14C276G10049</name>
    <name evidence="1" type="ORF">ALNC14_112670</name>
</gene>
<proteinExistence type="predicted"/>
<dbReference type="AlphaFoldDB" id="F0WUP2"/>
<dbReference type="HOGENOM" id="CLU_2019495_0_0_1"/>